<dbReference type="RefSeq" id="WP_183319994.1">
    <property type="nucleotide sequence ID" value="NZ_JACHVQ010000001.1"/>
</dbReference>
<accession>A0A839N6X1</accession>
<keyword evidence="2" id="KW-1185">Reference proteome</keyword>
<gene>
    <name evidence="1" type="ORF">FHU39_001758</name>
</gene>
<dbReference type="Pfam" id="PF17914">
    <property type="entry name" value="HopA1"/>
    <property type="match status" value="1"/>
</dbReference>
<sequence>MTWDKRTTDELRAAHHVLTVMADADDVAMTLYEHWWAAPRPGGTKPGRWDPPVGWALRAAHSGGLEWSPEAWPTVAVGAYGAAVVSDQTRRRALGRGDYLTVGGGAGLAPVVGSLLRITRRRGGHEEQGWWRTWGDAWQQDETPRDLSRVYLAPRRVELARLVHEITRVVPRVTDQWALKVATDPVALDRADAVVLYLPDRCREDVFEVLHSACVEHVRNATPPFTEVLAPGIAWSEDPGDGRSFGEVRCAWLAEAYWRADARCAAFSDVVAEVFDEHGVDQHAPHLRAIGVLA</sequence>
<dbReference type="EMBL" id="JACHVQ010000001">
    <property type="protein sequence ID" value="MBB2891774.1"/>
    <property type="molecule type" value="Genomic_DNA"/>
</dbReference>
<proteinExistence type="predicted"/>
<name>A0A839N6X1_9MICO</name>
<dbReference type="AlphaFoldDB" id="A0A839N6X1"/>
<organism evidence="1 2">
    <name type="scientific">Flexivirga oryzae</name>
    <dbReference type="NCBI Taxonomy" id="1794944"/>
    <lineage>
        <taxon>Bacteria</taxon>
        <taxon>Bacillati</taxon>
        <taxon>Actinomycetota</taxon>
        <taxon>Actinomycetes</taxon>
        <taxon>Micrococcales</taxon>
        <taxon>Dermacoccaceae</taxon>
        <taxon>Flexivirga</taxon>
    </lineage>
</organism>
<reference evidence="1 2" key="1">
    <citation type="submission" date="2020-08" db="EMBL/GenBank/DDBJ databases">
        <title>Sequencing the genomes of 1000 actinobacteria strains.</title>
        <authorList>
            <person name="Klenk H.-P."/>
        </authorList>
    </citation>
    <scope>NUCLEOTIDE SEQUENCE [LARGE SCALE GENOMIC DNA]</scope>
    <source>
        <strain evidence="1 2">DSM 105369</strain>
    </source>
</reference>
<evidence type="ECO:0000313" key="2">
    <source>
        <dbReference type="Proteomes" id="UP000559182"/>
    </source>
</evidence>
<dbReference type="InterPro" id="IPR040871">
    <property type="entry name" value="HopA1"/>
</dbReference>
<evidence type="ECO:0000313" key="1">
    <source>
        <dbReference type="EMBL" id="MBB2891774.1"/>
    </source>
</evidence>
<protein>
    <submittedName>
        <fullName evidence="1">Uncharacterized protein</fullName>
    </submittedName>
</protein>
<dbReference type="Proteomes" id="UP000559182">
    <property type="component" value="Unassembled WGS sequence"/>
</dbReference>
<comment type="caution">
    <text evidence="1">The sequence shown here is derived from an EMBL/GenBank/DDBJ whole genome shotgun (WGS) entry which is preliminary data.</text>
</comment>